<keyword evidence="2" id="KW-0472">Membrane</keyword>
<dbReference type="Proteomes" id="UP000477070">
    <property type="component" value="Unassembled WGS sequence"/>
</dbReference>
<comment type="caution">
    <text evidence="4">The sequence shown here is derived from an EMBL/GenBank/DDBJ whole genome shotgun (WGS) entry which is preliminary data.</text>
</comment>
<evidence type="ECO:0000313" key="6">
    <source>
        <dbReference type="Proteomes" id="UP000477070"/>
    </source>
</evidence>
<protein>
    <submittedName>
        <fullName evidence="4">Uncharacterized protein</fullName>
    </submittedName>
</protein>
<keyword evidence="1" id="KW-0175">Coiled coil</keyword>
<evidence type="ECO:0000256" key="2">
    <source>
        <dbReference type="SAM" id="Phobius"/>
    </source>
</evidence>
<proteinExistence type="predicted"/>
<evidence type="ECO:0000313" key="3">
    <source>
        <dbReference type="EMBL" id="MWV68794.1"/>
    </source>
</evidence>
<sequence>MDSKINALESNLQTLQNELNAQKKVTKNALKFSVIIGLLALFFIAFNFSVLLTTAGGIAGSDRKLNALQEKVENLQRDSLNYKENIESNPHDLP</sequence>
<dbReference type="OrthoDB" id="5328945at2"/>
<reference evidence="4" key="3">
    <citation type="submission" date="2018-04" db="EMBL/GenBank/DDBJ databases">
        <authorList>
            <person name="Sheh A."/>
            <person name="Shen Z."/>
            <person name="Mannion A.J."/>
            <person name="Fox J.G."/>
        </authorList>
    </citation>
    <scope>NUCLEOTIDE SEQUENCE</scope>
    <source>
        <strain evidence="4">MIT 97-6194</strain>
    </source>
</reference>
<gene>
    <name evidence="3" type="ORF">DCO61_01815</name>
    <name evidence="4" type="ORF">LS64_005870</name>
</gene>
<feature type="transmembrane region" description="Helical" evidence="2">
    <location>
        <begin position="32"/>
        <end position="55"/>
    </location>
</feature>
<organism evidence="4 5">
    <name type="scientific">Helicobacter saguini</name>
    <dbReference type="NCBI Taxonomy" id="1548018"/>
    <lineage>
        <taxon>Bacteria</taxon>
        <taxon>Pseudomonadati</taxon>
        <taxon>Campylobacterota</taxon>
        <taxon>Epsilonproteobacteria</taxon>
        <taxon>Campylobacterales</taxon>
        <taxon>Helicobacteraceae</taxon>
        <taxon>Helicobacter</taxon>
    </lineage>
</organism>
<keyword evidence="2" id="KW-1133">Transmembrane helix</keyword>
<keyword evidence="2" id="KW-0812">Transmembrane</keyword>
<evidence type="ECO:0000313" key="4">
    <source>
        <dbReference type="EMBL" id="TLD94484.1"/>
    </source>
</evidence>
<dbReference type="EMBL" id="QBIU01000001">
    <property type="protein sequence ID" value="MWV68794.1"/>
    <property type="molecule type" value="Genomic_DNA"/>
</dbReference>
<reference evidence="4 5" key="2">
    <citation type="journal article" date="2016" name="Infect. Immun.">
        <title>Helicobacter saguini, a Novel Helicobacter Isolated from Cotton-Top Tamarins with Ulcerative Colitis, Has Proinflammatory Properties and Induces Typhlocolitis and Dysplasia in Gnotobiotic IL-10-/- Mice.</title>
        <authorList>
            <person name="Shen Z."/>
            <person name="Mannion A."/>
            <person name="Whary M.T."/>
            <person name="Muthupalani S."/>
            <person name="Sheh A."/>
            <person name="Feng Y."/>
            <person name="Gong G."/>
            <person name="Vandamme P."/>
            <person name="Holcombe H.R."/>
            <person name="Paster B.J."/>
            <person name="Fox J.G."/>
        </authorList>
    </citation>
    <scope>NUCLEOTIDE SEQUENCE [LARGE SCALE GENOMIC DNA]</scope>
    <source>
        <strain evidence="4 5">MIT 97-6194</strain>
    </source>
</reference>
<dbReference type="AlphaFoldDB" id="A0A347VU58"/>
<reference evidence="3 6" key="4">
    <citation type="submission" date="2019-12" db="EMBL/GenBank/DDBJ databases">
        <title>Multi-Generational Helicobacter saguini Isolates.</title>
        <authorList>
            <person name="Mannion A."/>
            <person name="Shen Z."/>
            <person name="Fox J.G."/>
        </authorList>
    </citation>
    <scope>NUCLEOTIDE SEQUENCE [LARGE SCALE GENOMIC DNA]</scope>
    <source>
        <strain evidence="3">16-048</strain>
        <strain evidence="6">16-048 (F4)</strain>
    </source>
</reference>
<feature type="coiled-coil region" evidence="1">
    <location>
        <begin position="58"/>
        <end position="85"/>
    </location>
</feature>
<dbReference type="Proteomes" id="UP000029714">
    <property type="component" value="Unassembled WGS sequence"/>
</dbReference>
<evidence type="ECO:0000313" key="5">
    <source>
        <dbReference type="Proteomes" id="UP000029714"/>
    </source>
</evidence>
<keyword evidence="5" id="KW-1185">Reference proteome</keyword>
<evidence type="ECO:0000256" key="1">
    <source>
        <dbReference type="SAM" id="Coils"/>
    </source>
</evidence>
<name>A0A347VU58_9HELI</name>
<dbReference type="EMBL" id="JRMP02000007">
    <property type="protein sequence ID" value="TLD94484.1"/>
    <property type="molecule type" value="Genomic_DNA"/>
</dbReference>
<accession>A0A347VU58</accession>
<reference evidence="4 5" key="1">
    <citation type="journal article" date="2014" name="Genome Announc.">
        <title>Draft genome sequences of eight enterohepatic helicobacter species isolated from both laboratory and wild rodents.</title>
        <authorList>
            <person name="Sheh A."/>
            <person name="Shen Z."/>
            <person name="Fox J.G."/>
        </authorList>
    </citation>
    <scope>NUCLEOTIDE SEQUENCE [LARGE SCALE GENOMIC DNA]</scope>
    <source>
        <strain evidence="4 5">MIT 97-6194</strain>
    </source>
</reference>